<keyword evidence="4" id="KW-1185">Reference proteome</keyword>
<organism evidence="3 4">
    <name type="scientific">Aciduricibacillus chroicocephali</name>
    <dbReference type="NCBI Taxonomy" id="3054939"/>
    <lineage>
        <taxon>Bacteria</taxon>
        <taxon>Bacillati</taxon>
        <taxon>Bacillota</taxon>
        <taxon>Bacilli</taxon>
        <taxon>Bacillales</taxon>
        <taxon>Bacillaceae</taxon>
        <taxon>Aciduricibacillus</taxon>
    </lineage>
</organism>
<proteinExistence type="predicted"/>
<dbReference type="PROSITE" id="PS50943">
    <property type="entry name" value="HTH_CROC1"/>
    <property type="match status" value="1"/>
</dbReference>
<dbReference type="RefSeq" id="WP_348026610.1">
    <property type="nucleotide sequence ID" value="NZ_CP129113.1"/>
</dbReference>
<dbReference type="InterPro" id="IPR001387">
    <property type="entry name" value="Cro/C1-type_HTH"/>
</dbReference>
<accession>A0ABY9KTB7</accession>
<dbReference type="InterPro" id="IPR010982">
    <property type="entry name" value="Lambda_DNA-bd_dom_sf"/>
</dbReference>
<protein>
    <submittedName>
        <fullName evidence="3">Helix-turn-helix transcriptional regulator</fullName>
    </submittedName>
</protein>
<gene>
    <name evidence="3" type="ORF">QR721_10245</name>
</gene>
<dbReference type="InterPro" id="IPR050807">
    <property type="entry name" value="TransReg_Diox_bact_type"/>
</dbReference>
<evidence type="ECO:0000313" key="4">
    <source>
        <dbReference type="Proteomes" id="UP001180087"/>
    </source>
</evidence>
<keyword evidence="1" id="KW-0238">DNA-binding</keyword>
<dbReference type="PANTHER" id="PTHR46797:SF1">
    <property type="entry name" value="METHYLPHOSPHONATE SYNTHASE"/>
    <property type="match status" value="1"/>
</dbReference>
<dbReference type="Gene3D" id="1.10.260.40">
    <property type="entry name" value="lambda repressor-like DNA-binding domains"/>
    <property type="match status" value="1"/>
</dbReference>
<evidence type="ECO:0000313" key="3">
    <source>
        <dbReference type="EMBL" id="WLV24011.1"/>
    </source>
</evidence>
<evidence type="ECO:0000256" key="1">
    <source>
        <dbReference type="ARBA" id="ARBA00023125"/>
    </source>
</evidence>
<dbReference type="Pfam" id="PF01381">
    <property type="entry name" value="HTH_3"/>
    <property type="match status" value="1"/>
</dbReference>
<dbReference type="SMART" id="SM00530">
    <property type="entry name" value="HTH_XRE"/>
    <property type="match status" value="1"/>
</dbReference>
<reference evidence="3" key="1">
    <citation type="submission" date="2023-06" db="EMBL/GenBank/DDBJ databases">
        <title>A Treasure from Seagulls: Isolation and Description of Aciduricobacillus qingdaonensis gen. nov., sp. nov., a Rare Obligately Uric Acid-utilizing Member in the Family Bacillaceae.</title>
        <authorList>
            <person name="Liu W."/>
            <person name="Wang B."/>
        </authorList>
    </citation>
    <scope>NUCLEOTIDE SEQUENCE</scope>
    <source>
        <strain evidence="3">44XB</strain>
    </source>
</reference>
<dbReference type="EMBL" id="CP129113">
    <property type="protein sequence ID" value="WLV24011.1"/>
    <property type="molecule type" value="Genomic_DNA"/>
</dbReference>
<dbReference type="CDD" id="cd00093">
    <property type="entry name" value="HTH_XRE"/>
    <property type="match status" value="1"/>
</dbReference>
<dbReference type="SUPFAM" id="SSF47413">
    <property type="entry name" value="lambda repressor-like DNA-binding domains"/>
    <property type="match status" value="1"/>
</dbReference>
<dbReference type="Proteomes" id="UP001180087">
    <property type="component" value="Chromosome"/>
</dbReference>
<name>A0ABY9KTB7_9BACI</name>
<sequence>MNDLFKENELEVLHEIGKRLKSFRKSCGFTQEMLASKAGFSRSYYSDIETGKRNISILNLCKLTIALDISLSDLLLPTKEYAAQNELEKGHVIDPLKQASVGNILL</sequence>
<dbReference type="PANTHER" id="PTHR46797">
    <property type="entry name" value="HTH-TYPE TRANSCRIPTIONAL REGULATOR"/>
    <property type="match status" value="1"/>
</dbReference>
<evidence type="ECO:0000259" key="2">
    <source>
        <dbReference type="PROSITE" id="PS50943"/>
    </source>
</evidence>
<feature type="domain" description="HTH cro/C1-type" evidence="2">
    <location>
        <begin position="20"/>
        <end position="74"/>
    </location>
</feature>